<dbReference type="InterPro" id="IPR002504">
    <property type="entry name" value="NADK"/>
</dbReference>
<dbReference type="Pfam" id="PF20143">
    <property type="entry name" value="NAD_kinase_C"/>
    <property type="match status" value="1"/>
</dbReference>
<dbReference type="Gene3D" id="3.40.50.10330">
    <property type="entry name" value="Probable inorganic polyphosphate/atp-NAD kinase, domain 1"/>
    <property type="match status" value="1"/>
</dbReference>
<dbReference type="GO" id="GO:0006741">
    <property type="term" value="P:NADP+ biosynthetic process"/>
    <property type="evidence" value="ECO:0007669"/>
    <property type="project" value="InterPro"/>
</dbReference>
<reference evidence="8 9" key="1">
    <citation type="submission" date="2015-09" db="EMBL/GenBank/DDBJ databases">
        <title>Bacillus cereus food isolates.</title>
        <authorList>
            <person name="Boekhorst J."/>
        </authorList>
    </citation>
    <scope>NUCLEOTIDE SEQUENCE [LARGE SCALE GENOMIC DNA]</scope>
    <source>
        <strain evidence="8 9">B4088</strain>
    </source>
</reference>
<dbReference type="GO" id="GO:0003951">
    <property type="term" value="F:NAD+ kinase activity"/>
    <property type="evidence" value="ECO:0007669"/>
    <property type="project" value="UniProtKB-EC"/>
</dbReference>
<evidence type="ECO:0000256" key="2">
    <source>
        <dbReference type="ARBA" id="ARBA00022741"/>
    </source>
</evidence>
<evidence type="ECO:0000313" key="8">
    <source>
        <dbReference type="EMBL" id="KZD50179.1"/>
    </source>
</evidence>
<dbReference type="PATRIC" id="fig|1396.535.peg.5620"/>
<dbReference type="InterPro" id="IPR017438">
    <property type="entry name" value="ATP-NAD_kinase_N"/>
</dbReference>
<dbReference type="Pfam" id="PF01513">
    <property type="entry name" value="NAD_kinase"/>
    <property type="match status" value="1"/>
</dbReference>
<keyword evidence="5" id="KW-0521">NADP</keyword>
<evidence type="ECO:0000256" key="5">
    <source>
        <dbReference type="ARBA" id="ARBA00022857"/>
    </source>
</evidence>
<evidence type="ECO:0000256" key="4">
    <source>
        <dbReference type="ARBA" id="ARBA00022840"/>
    </source>
</evidence>
<keyword evidence="6" id="KW-0520">NAD</keyword>
<protein>
    <submittedName>
        <fullName evidence="8">NAD kinase</fullName>
    </submittedName>
</protein>
<dbReference type="EMBL" id="LJKE01000132">
    <property type="protein sequence ID" value="KZD50179.1"/>
    <property type="molecule type" value="Genomic_DNA"/>
</dbReference>
<name>A0A164KFC5_BACCE</name>
<comment type="catalytic activity">
    <reaction evidence="7">
        <text>NAD(+) + ATP = ADP + NADP(+) + H(+)</text>
        <dbReference type="Rhea" id="RHEA:18629"/>
        <dbReference type="ChEBI" id="CHEBI:15378"/>
        <dbReference type="ChEBI" id="CHEBI:30616"/>
        <dbReference type="ChEBI" id="CHEBI:57540"/>
        <dbReference type="ChEBI" id="CHEBI:58349"/>
        <dbReference type="ChEBI" id="CHEBI:456216"/>
        <dbReference type="EC" id="2.7.1.23"/>
    </reaction>
</comment>
<comment type="caution">
    <text evidence="8">The sequence shown here is derived from an EMBL/GenBank/DDBJ whole genome shotgun (WGS) entry which is preliminary data.</text>
</comment>
<dbReference type="Proteomes" id="UP000076482">
    <property type="component" value="Unassembled WGS sequence"/>
</dbReference>
<dbReference type="RefSeq" id="WP_063263555.1">
    <property type="nucleotide sequence ID" value="NZ_LJKE01000132.1"/>
</dbReference>
<dbReference type="GO" id="GO:0019674">
    <property type="term" value="P:NAD+ metabolic process"/>
    <property type="evidence" value="ECO:0007669"/>
    <property type="project" value="InterPro"/>
</dbReference>
<dbReference type="PANTHER" id="PTHR20275:SF0">
    <property type="entry name" value="NAD KINASE"/>
    <property type="match status" value="1"/>
</dbReference>
<evidence type="ECO:0000256" key="6">
    <source>
        <dbReference type="ARBA" id="ARBA00023027"/>
    </source>
</evidence>
<dbReference type="GO" id="GO:0005524">
    <property type="term" value="F:ATP binding"/>
    <property type="evidence" value="ECO:0007669"/>
    <property type="project" value="UniProtKB-KW"/>
</dbReference>
<keyword evidence="2" id="KW-0547">Nucleotide-binding</keyword>
<keyword evidence="1" id="KW-0808">Transferase</keyword>
<accession>A0A164KFC5</accession>
<evidence type="ECO:0000256" key="1">
    <source>
        <dbReference type="ARBA" id="ARBA00022679"/>
    </source>
</evidence>
<evidence type="ECO:0000256" key="3">
    <source>
        <dbReference type="ARBA" id="ARBA00022777"/>
    </source>
</evidence>
<dbReference type="SUPFAM" id="SSF111331">
    <property type="entry name" value="NAD kinase/diacylglycerol kinase-like"/>
    <property type="match status" value="1"/>
</dbReference>
<organism evidence="8 9">
    <name type="scientific">Bacillus cereus</name>
    <dbReference type="NCBI Taxonomy" id="1396"/>
    <lineage>
        <taxon>Bacteria</taxon>
        <taxon>Bacillati</taxon>
        <taxon>Bacillota</taxon>
        <taxon>Bacilli</taxon>
        <taxon>Bacillales</taxon>
        <taxon>Bacillaceae</taxon>
        <taxon>Bacillus</taxon>
        <taxon>Bacillus cereus group</taxon>
    </lineage>
</organism>
<keyword evidence="3 8" id="KW-0418">Kinase</keyword>
<dbReference type="GO" id="GO:0051287">
    <property type="term" value="F:NAD binding"/>
    <property type="evidence" value="ECO:0007669"/>
    <property type="project" value="UniProtKB-ARBA"/>
</dbReference>
<dbReference type="PANTHER" id="PTHR20275">
    <property type="entry name" value="NAD KINASE"/>
    <property type="match status" value="1"/>
</dbReference>
<evidence type="ECO:0000313" key="9">
    <source>
        <dbReference type="Proteomes" id="UP000076482"/>
    </source>
</evidence>
<dbReference type="InterPro" id="IPR016064">
    <property type="entry name" value="NAD/diacylglycerol_kinase_sf"/>
</dbReference>
<dbReference type="AlphaFoldDB" id="A0A164KFC5"/>
<keyword evidence="4" id="KW-0067">ATP-binding</keyword>
<dbReference type="Gene3D" id="2.60.200.30">
    <property type="entry name" value="Probable inorganic polyphosphate/atp-NAD kinase, domain 2"/>
    <property type="match status" value="1"/>
</dbReference>
<proteinExistence type="predicted"/>
<sequence length="263" mass="30024">MKSISIYNSYTKDNEQKREQLIEKMKQRGFYTSKKGEYLIVIGGDGTFLSAVRKRFKTNPIFVGINAGSLGFFAEYTMDTVNHLLTSIQHGDYWLEEISVFEAKMVGEETTTEYFINDFVIERRDSGVTAMSIHADDKLLMTAPADHLVFSTKMGSTGHNLSAGGPISFSDDVFQAVFSNPIYNKQYDERVYPCIFSNNQTVTVFPSVKKKRPFRAIRDGQLVKGTDFDYVEIKKTPFVVRILRSSQFDRADKIRSSFIKLEK</sequence>
<dbReference type="InterPro" id="IPR017437">
    <property type="entry name" value="ATP-NAD_kinase_PpnK-typ_C"/>
</dbReference>
<evidence type="ECO:0000256" key="7">
    <source>
        <dbReference type="ARBA" id="ARBA00047925"/>
    </source>
</evidence>
<gene>
    <name evidence="8" type="ORF">B4088_6376</name>
</gene>